<dbReference type="PANTHER" id="PTHR21054:SF2">
    <property type="entry name" value="MIP04191P"/>
    <property type="match status" value="1"/>
</dbReference>
<dbReference type="OrthoDB" id="74460at2759"/>
<organism evidence="3 4">
    <name type="scientific">Geotrichum candidum</name>
    <name type="common">Oospora lactis</name>
    <name type="synonym">Dipodascus geotrichum</name>
    <dbReference type="NCBI Taxonomy" id="1173061"/>
    <lineage>
        <taxon>Eukaryota</taxon>
        <taxon>Fungi</taxon>
        <taxon>Dikarya</taxon>
        <taxon>Ascomycota</taxon>
        <taxon>Saccharomycotina</taxon>
        <taxon>Dipodascomycetes</taxon>
        <taxon>Dipodascales</taxon>
        <taxon>Dipodascaceae</taxon>
        <taxon>Geotrichum</taxon>
    </lineage>
</organism>
<dbReference type="InterPro" id="IPR021917">
    <property type="entry name" value="Unchr_Zn-peptidase-like"/>
</dbReference>
<dbReference type="InterPro" id="IPR036404">
    <property type="entry name" value="Jacalin-like_lectin_dom_sf"/>
</dbReference>
<evidence type="ECO:0000259" key="2">
    <source>
        <dbReference type="PROSITE" id="PS51752"/>
    </source>
</evidence>
<dbReference type="InterPro" id="IPR001229">
    <property type="entry name" value="Jacalin-like_lectin_dom"/>
</dbReference>
<dbReference type="SUPFAM" id="SSF51101">
    <property type="entry name" value="Mannose-binding lectins"/>
    <property type="match status" value="1"/>
</dbReference>
<dbReference type="AlphaFoldDB" id="A0A0J9X3T8"/>
<reference evidence="3" key="1">
    <citation type="submission" date="2014-03" db="EMBL/GenBank/DDBJ databases">
        <authorList>
            <person name="Casaregola S."/>
        </authorList>
    </citation>
    <scope>NUCLEOTIDE SEQUENCE [LARGE SCALE GENOMIC DNA]</scope>
    <source>
        <strain evidence="3">CLIB 918</strain>
    </source>
</reference>
<dbReference type="PROSITE" id="PS51752">
    <property type="entry name" value="JACALIN_LECTIN"/>
    <property type="match status" value="1"/>
</dbReference>
<dbReference type="GO" id="GO:0008237">
    <property type="term" value="F:metallopeptidase activity"/>
    <property type="evidence" value="ECO:0007669"/>
    <property type="project" value="UniProtKB-KW"/>
</dbReference>
<feature type="domain" description="Jacalin-type lectin" evidence="2">
    <location>
        <begin position="564"/>
        <end position="696"/>
    </location>
</feature>
<dbReference type="GO" id="GO:0005737">
    <property type="term" value="C:cytoplasm"/>
    <property type="evidence" value="ECO:0007669"/>
    <property type="project" value="TreeGrafter"/>
</dbReference>
<dbReference type="InterPro" id="IPR053002">
    <property type="entry name" value="Metalloproteinase_M10B"/>
</dbReference>
<name>A0A0J9X3T8_GEOCN</name>
<dbReference type="Proteomes" id="UP000242525">
    <property type="component" value="Unassembled WGS sequence"/>
</dbReference>
<gene>
    <name evidence="3" type="ORF">BN980_GECA02s02034g</name>
</gene>
<dbReference type="Pfam" id="PF12044">
    <property type="entry name" value="Metallopep"/>
    <property type="match status" value="1"/>
</dbReference>
<evidence type="ECO:0000313" key="3">
    <source>
        <dbReference type="EMBL" id="CDO51856.1"/>
    </source>
</evidence>
<proteinExistence type="predicted"/>
<sequence length="697" mass="77946">MMFSFKKKKEDAGSQGSSRAPSRAPSPTPPPHVNHDTRPNTSIQHQSYQYSSGVLSNSYAPRFHNIHDGDTVHERIFLLHGGAGPANTQFDASVVIYHHIDSFPAQRWPVADGYFKALVHLQPGINNLKVEYEDTHGEKDSSNITIHYVPLLQNPPLHLAVILGSDSPGTFDSPTYKKEREGNSLDLAIKKVRMAGYMMAAFTDEQMSRNGFGHRTFRLHEEYDKDTLSNRDGKGLRTTAKVHVIRSTRTVAEIRDPNRAQQNPKGKDTGSLYGIALDALKAHGFPFEDKGENVMVAAIFIDTHWDKKQNLILGHAALGGGGDYINLAIFGSHSLHAWPSCLEEVVPCFMDETRTNTDMVANDANQSGSSFEALNIGMGAFMHEIGHLLGCPHQPYGVMLRDYVCWNRTFMTREGYLTRDRKPGLRLCLPENECGWHRLDVLRFRAHPAFRSPFENRVFSSTPNVYPVENGAFVTSVTGVYLIEIHVDGECRGHLEYPNHPQNTIFLYEDDLREQLPQKYRNKDKLKLEILSVPQGQVTVDDFVRLTQRDLIHDTFERRRGVLTGFRSAQLGNSNGPLTTTIFPPDPVSITVYSGAALDGVEYFYSDRPPVLFGKRGGHSNEFKLQMGEKIMGYYIRSGAWVDGLQVITNNRRSDVFGNKNGGSGHELVPPQGYEIVGLSGNIQAWVYSIGIVYVAA</sequence>
<feature type="region of interest" description="Disordered" evidence="1">
    <location>
        <begin position="1"/>
        <end position="40"/>
    </location>
</feature>
<accession>A0A0J9X3T8</accession>
<evidence type="ECO:0000256" key="1">
    <source>
        <dbReference type="SAM" id="MobiDB-lite"/>
    </source>
</evidence>
<dbReference type="Pfam" id="PF01419">
    <property type="entry name" value="Jacalin"/>
    <property type="match status" value="1"/>
</dbReference>
<dbReference type="EMBL" id="CCBN010000002">
    <property type="protein sequence ID" value="CDO51856.1"/>
    <property type="molecule type" value="Genomic_DNA"/>
</dbReference>
<keyword evidence="3" id="KW-0645">Protease</keyword>
<evidence type="ECO:0000313" key="4">
    <source>
        <dbReference type="Proteomes" id="UP000242525"/>
    </source>
</evidence>
<keyword evidence="3" id="KW-0378">Hydrolase</keyword>
<keyword evidence="4" id="KW-1185">Reference proteome</keyword>
<keyword evidence="3" id="KW-0482">Metalloprotease</keyword>
<dbReference type="Gene3D" id="2.100.10.30">
    <property type="entry name" value="Jacalin-like lectin domain"/>
    <property type="match status" value="1"/>
</dbReference>
<protein>
    <submittedName>
        <fullName evidence="3">Similar to Saccharomyces cerevisiae YIL108W Putative metalloprotease</fullName>
    </submittedName>
</protein>
<comment type="caution">
    <text evidence="3">The sequence shown here is derived from an EMBL/GenBank/DDBJ whole genome shotgun (WGS) entry which is preliminary data.</text>
</comment>
<dbReference type="PANTHER" id="PTHR21054">
    <property type="entry name" value="ZINC METALLOPROTEINASE-RELATED"/>
    <property type="match status" value="1"/>
</dbReference>